<dbReference type="EMBL" id="LSSL01000502">
    <property type="protein sequence ID" value="OLY84422.1"/>
    <property type="molecule type" value="Genomic_DNA"/>
</dbReference>
<reference evidence="1 2" key="1">
    <citation type="journal article" date="2016" name="Mol. Biol. Evol.">
        <title>Genome-Wide Survey of Gut Fungi (Harpellales) Reveals the First Horizontally Transferred Ubiquitin Gene from a Mosquito Host.</title>
        <authorList>
            <person name="Wang Y."/>
            <person name="White M.M."/>
            <person name="Kvist S."/>
            <person name="Moncalvo J.M."/>
        </authorList>
    </citation>
    <scope>NUCLEOTIDE SEQUENCE [LARGE SCALE GENOMIC DNA]</scope>
    <source>
        <strain evidence="1 2">ALG-7-W6</strain>
    </source>
</reference>
<sequence>MKSDTHESSLHQSIVFIPYDSKNSIESSDRVQAFAVDLYFEHIVDDEGRYIFNPDGSPKSKSGVRILIKNGKNPKVNAYKVVEYDNTEASAYELFQEVYNISNEYYGFNNRFPPSEDQNNEIQEIQQDHPKAYDLGKNDCQSTSRMIIEKLGLKIKKRV</sequence>
<comment type="caution">
    <text evidence="1">The sequence shown here is derived from an EMBL/GenBank/DDBJ whole genome shotgun (WGS) entry which is preliminary data.</text>
</comment>
<name>A0A1R0H5D5_9FUNG</name>
<accession>A0A1R0H5D5</accession>
<evidence type="ECO:0000313" key="1">
    <source>
        <dbReference type="EMBL" id="OLY84422.1"/>
    </source>
</evidence>
<organism evidence="1 2">
    <name type="scientific">Smittium mucronatum</name>
    <dbReference type="NCBI Taxonomy" id="133383"/>
    <lineage>
        <taxon>Eukaryota</taxon>
        <taxon>Fungi</taxon>
        <taxon>Fungi incertae sedis</taxon>
        <taxon>Zoopagomycota</taxon>
        <taxon>Kickxellomycotina</taxon>
        <taxon>Harpellomycetes</taxon>
        <taxon>Harpellales</taxon>
        <taxon>Legeriomycetaceae</taxon>
        <taxon>Smittium</taxon>
    </lineage>
</organism>
<keyword evidence="2" id="KW-1185">Reference proteome</keyword>
<dbReference type="AlphaFoldDB" id="A0A1R0H5D5"/>
<evidence type="ECO:0000313" key="2">
    <source>
        <dbReference type="Proteomes" id="UP000187455"/>
    </source>
</evidence>
<gene>
    <name evidence="1" type="ORF">AYI68_g1415</name>
</gene>
<protein>
    <submittedName>
        <fullName evidence="1">Uncharacterized protein</fullName>
    </submittedName>
</protein>
<dbReference type="Proteomes" id="UP000187455">
    <property type="component" value="Unassembled WGS sequence"/>
</dbReference>
<proteinExistence type="predicted"/>